<evidence type="ECO:0000313" key="1">
    <source>
        <dbReference type="EMBL" id="KAI4296585.1"/>
    </source>
</evidence>
<comment type="caution">
    <text evidence="1">The sequence shown here is derived from an EMBL/GenBank/DDBJ whole genome shotgun (WGS) entry which is preliminary data.</text>
</comment>
<dbReference type="EMBL" id="CM039439">
    <property type="protein sequence ID" value="KAI4296585.1"/>
    <property type="molecule type" value="Genomic_DNA"/>
</dbReference>
<evidence type="ECO:0000313" key="2">
    <source>
        <dbReference type="Proteomes" id="UP000828941"/>
    </source>
</evidence>
<accession>A0ACB9KHH9</accession>
<keyword evidence="2" id="KW-1185">Reference proteome</keyword>
<proteinExistence type="predicted"/>
<protein>
    <submittedName>
        <fullName evidence="1">Uncharacterized protein</fullName>
    </submittedName>
</protein>
<reference evidence="1 2" key="1">
    <citation type="journal article" date="2022" name="DNA Res.">
        <title>Chromosomal-level genome assembly of the orchid tree Bauhinia variegata (Leguminosae; Cercidoideae) supports the allotetraploid origin hypothesis of Bauhinia.</title>
        <authorList>
            <person name="Zhong Y."/>
            <person name="Chen Y."/>
            <person name="Zheng D."/>
            <person name="Pang J."/>
            <person name="Liu Y."/>
            <person name="Luo S."/>
            <person name="Meng S."/>
            <person name="Qian L."/>
            <person name="Wei D."/>
            <person name="Dai S."/>
            <person name="Zhou R."/>
        </authorList>
    </citation>
    <scope>NUCLEOTIDE SEQUENCE [LARGE SCALE GENOMIC DNA]</scope>
    <source>
        <strain evidence="1">BV-YZ2020</strain>
    </source>
</reference>
<sequence length="429" mass="47825">MGFISCCWYLINALLLLPCIQFDFISAKSTLLLIRDSETISSNDGAFRLGFFSPVNTTNRYVGIWYLNESNIIWVANRFEPVKDTTGIFTISDDGNLVVLNGQNKVVWSSNVSIVPFNSTARLLDSGNLILLDATTGKTVWESFQHPSDTMVSEMKISSNGITELEKHQDTKRIKGVIIGVTVTVAAISLAASAYVAWKWTAKQAGSSSERMIEDNIRVKLEELPLVSFEKLVIATNNFHSNNMIGQGGFGAVYKGELQDGKTIAVKRLSRVSRQGGYMSPEYAMRGLFSEKSDVYSFGILLLEIVSSKRNTNFYDYERTLNLTGFAWKLWNENNITSLIDQEIADSGSMNQILRCIHIGLLCVQEVARVRPTMTTVISMLNSEIVNLPPPKQVAFIPPRQNLLSQEPPHGHHRPHSINSMSVTDMQGR</sequence>
<organism evidence="1 2">
    <name type="scientific">Bauhinia variegata</name>
    <name type="common">Purple orchid tree</name>
    <name type="synonym">Phanera variegata</name>
    <dbReference type="NCBI Taxonomy" id="167791"/>
    <lineage>
        <taxon>Eukaryota</taxon>
        <taxon>Viridiplantae</taxon>
        <taxon>Streptophyta</taxon>
        <taxon>Embryophyta</taxon>
        <taxon>Tracheophyta</taxon>
        <taxon>Spermatophyta</taxon>
        <taxon>Magnoliopsida</taxon>
        <taxon>eudicotyledons</taxon>
        <taxon>Gunneridae</taxon>
        <taxon>Pentapetalae</taxon>
        <taxon>rosids</taxon>
        <taxon>fabids</taxon>
        <taxon>Fabales</taxon>
        <taxon>Fabaceae</taxon>
        <taxon>Cercidoideae</taxon>
        <taxon>Cercideae</taxon>
        <taxon>Bauhiniinae</taxon>
        <taxon>Bauhinia</taxon>
    </lineage>
</organism>
<dbReference type="Proteomes" id="UP000828941">
    <property type="component" value="Chromosome 14"/>
</dbReference>
<name>A0ACB9KHH9_BAUVA</name>
<gene>
    <name evidence="1" type="ORF">L6164_036534</name>
</gene>